<dbReference type="Proteomes" id="UP000308744">
    <property type="component" value="Unassembled WGS sequence"/>
</dbReference>
<accession>A0A4U2YLS6</accession>
<name>A0A4U2YLS6_9BACI</name>
<evidence type="ECO:0000313" key="2">
    <source>
        <dbReference type="Proteomes" id="UP000308744"/>
    </source>
</evidence>
<comment type="caution">
    <text evidence="1">The sequence shown here is derived from an EMBL/GenBank/DDBJ whole genome shotgun (WGS) entry which is preliminary data.</text>
</comment>
<evidence type="ECO:0000313" key="1">
    <source>
        <dbReference type="EMBL" id="TKI62128.1"/>
    </source>
</evidence>
<protein>
    <submittedName>
        <fullName evidence="1">Uncharacterized protein</fullName>
    </submittedName>
</protein>
<proteinExistence type="predicted"/>
<dbReference type="RefSeq" id="WP_137067815.1">
    <property type="nucleotide sequence ID" value="NZ_SZPU01000077.1"/>
</dbReference>
<dbReference type="EMBL" id="SZPU01000077">
    <property type="protein sequence ID" value="TKI62128.1"/>
    <property type="molecule type" value="Genomic_DNA"/>
</dbReference>
<sequence length="83" mass="10120">MEIEVSIDKFVIDYNDVPHSAFLRVYMLGVKKYQVKMKIYSGTYSYELHMRKSDDVYIHMYFKNFRETEGHLHTLRIETRPEH</sequence>
<organism evidence="1 2">
    <name type="scientific">Lysinibacillus mangiferihumi</name>
    <dbReference type="NCBI Taxonomy" id="1130819"/>
    <lineage>
        <taxon>Bacteria</taxon>
        <taxon>Bacillati</taxon>
        <taxon>Bacillota</taxon>
        <taxon>Bacilli</taxon>
        <taxon>Bacillales</taxon>
        <taxon>Bacillaceae</taxon>
        <taxon>Lysinibacillus</taxon>
    </lineage>
</organism>
<dbReference type="AlphaFoldDB" id="A0A4U2YLS6"/>
<keyword evidence="2" id="KW-1185">Reference proteome</keyword>
<gene>
    <name evidence="1" type="ORF">FC756_19295</name>
</gene>
<reference evidence="1 2" key="1">
    <citation type="submission" date="2019-04" db="EMBL/GenBank/DDBJ databases">
        <title>Lysinibacillus genome sequencing.</title>
        <authorList>
            <person name="Dunlap C."/>
        </authorList>
    </citation>
    <scope>NUCLEOTIDE SEQUENCE [LARGE SCALE GENOMIC DNA]</scope>
    <source>
        <strain evidence="1 2">CCTCC AB 2010389</strain>
    </source>
</reference>